<dbReference type="PROSITE" id="PS51257">
    <property type="entry name" value="PROKAR_LIPOPROTEIN"/>
    <property type="match status" value="1"/>
</dbReference>
<dbReference type="HOGENOM" id="CLU_1615577_0_0_10"/>
<name>B3ERH9_AMOA5</name>
<accession>B3ERH9</accession>
<dbReference type="STRING" id="452471.Aasi_0415"/>
<dbReference type="AlphaFoldDB" id="B3ERH9"/>
<organism evidence="1 2">
    <name type="scientific">Amoebophilus asiaticus (strain 5a2)</name>
    <dbReference type="NCBI Taxonomy" id="452471"/>
    <lineage>
        <taxon>Bacteria</taxon>
        <taxon>Pseudomonadati</taxon>
        <taxon>Bacteroidota</taxon>
        <taxon>Cytophagia</taxon>
        <taxon>Cytophagales</taxon>
        <taxon>Amoebophilaceae</taxon>
        <taxon>Candidatus Amoebophilus</taxon>
    </lineage>
</organism>
<dbReference type="Proteomes" id="UP000001227">
    <property type="component" value="Chromosome"/>
</dbReference>
<protein>
    <recommendedName>
        <fullName evidence="3">Lipoprotein</fullName>
    </recommendedName>
</protein>
<sequence>MFNNNYRNILIAIVLFILSILYIACGCGNYDYVATKYISKGEITTGMIEDVETAIEEQMKGKPQSYSNFIRSQFSPLLEILKKLQKGEETDIPSNIIDAAAELGKPKVVQAFMDIITGDKQYMDDIQYIRLKYELKANLAIARMNASRAKLAKELRAARAARSC</sequence>
<dbReference type="EMBL" id="CP001102">
    <property type="protein sequence ID" value="ACE05831.1"/>
    <property type="molecule type" value="Genomic_DNA"/>
</dbReference>
<reference evidence="1 2" key="1">
    <citation type="journal article" date="2010" name="J. Bacteriol.">
        <title>The genome of the amoeba symbiont 'Candidatus Amoebophilus asiaticus' reveals common mechanisms for host cell interaction among amoeba-associated bacteria.</title>
        <authorList>
            <person name="Schmitz-Esser S."/>
            <person name="Tischler P."/>
            <person name="Arnold R."/>
            <person name="Montanaro J."/>
            <person name="Wagner M."/>
            <person name="Rattei T."/>
            <person name="Horn M."/>
        </authorList>
    </citation>
    <scope>NUCLEOTIDE SEQUENCE [LARGE SCALE GENOMIC DNA]</scope>
    <source>
        <strain evidence="1 2">5a2</strain>
    </source>
</reference>
<proteinExistence type="predicted"/>
<dbReference type="RefSeq" id="WP_012472595.1">
    <property type="nucleotide sequence ID" value="NC_010830.1"/>
</dbReference>
<dbReference type="KEGG" id="aas:Aasi_0415"/>
<evidence type="ECO:0000313" key="2">
    <source>
        <dbReference type="Proteomes" id="UP000001227"/>
    </source>
</evidence>
<keyword evidence="2" id="KW-1185">Reference proteome</keyword>
<evidence type="ECO:0008006" key="3">
    <source>
        <dbReference type="Google" id="ProtNLM"/>
    </source>
</evidence>
<evidence type="ECO:0000313" key="1">
    <source>
        <dbReference type="EMBL" id="ACE05831.1"/>
    </source>
</evidence>
<gene>
    <name evidence="1" type="ordered locus">Aasi_0415</name>
</gene>